<reference evidence="2 3" key="1">
    <citation type="submission" date="2018-02" db="EMBL/GenBank/DDBJ databases">
        <title>Genomic Encyclopedia of Archaeal and Bacterial Type Strains, Phase II (KMG-II): from individual species to whole genera.</title>
        <authorList>
            <person name="Goeker M."/>
        </authorList>
    </citation>
    <scope>NUCLEOTIDE SEQUENCE [LARGE SCALE GENOMIC DNA]</scope>
    <source>
        <strain evidence="2 3">DSM 22857</strain>
    </source>
</reference>
<feature type="region of interest" description="Disordered" evidence="1">
    <location>
        <begin position="301"/>
        <end position="327"/>
    </location>
</feature>
<feature type="compositionally biased region" description="Low complexity" evidence="1">
    <location>
        <begin position="308"/>
        <end position="324"/>
    </location>
</feature>
<evidence type="ECO:0000313" key="3">
    <source>
        <dbReference type="Proteomes" id="UP000239485"/>
    </source>
</evidence>
<organism evidence="2 3">
    <name type="scientific">Kineococcus xinjiangensis</name>
    <dbReference type="NCBI Taxonomy" id="512762"/>
    <lineage>
        <taxon>Bacteria</taxon>
        <taxon>Bacillati</taxon>
        <taxon>Actinomycetota</taxon>
        <taxon>Actinomycetes</taxon>
        <taxon>Kineosporiales</taxon>
        <taxon>Kineosporiaceae</taxon>
        <taxon>Kineococcus</taxon>
    </lineage>
</organism>
<comment type="caution">
    <text evidence="2">The sequence shown here is derived from an EMBL/GenBank/DDBJ whole genome shotgun (WGS) entry which is preliminary data.</text>
</comment>
<dbReference type="Proteomes" id="UP000239485">
    <property type="component" value="Unassembled WGS sequence"/>
</dbReference>
<dbReference type="RefSeq" id="WP_104431548.1">
    <property type="nucleotide sequence ID" value="NZ_PTJD01000002.1"/>
</dbReference>
<evidence type="ECO:0000313" key="2">
    <source>
        <dbReference type="EMBL" id="PPK98125.1"/>
    </source>
</evidence>
<dbReference type="Gene3D" id="3.40.50.1820">
    <property type="entry name" value="alpha/beta hydrolase"/>
    <property type="match status" value="1"/>
</dbReference>
<accession>A0A2S6IV20</accession>
<sequence length="543" mass="54337">MSGGSGNGALVVSGGGAPATTVDPDALAAAAAVLAAAAERLAGAGLELAARGASPALLASAAVSPGTWARAQAALLAVAGPSGAPAAAARLTATAAALHGCAAAYRAVELAVLAGRRAAGHLAGRLLLPALAPLAAVLLADAAWRAGEAAGEVLLLGVAAVRDGSVAAEEAAGIAVATLELPDEVARRVGDDVRAAADPVGDWLAAHPGAVDAAVLLLPAALEGLLSAVPGLAPAVAAATGARPSLVDARDAARVLAGAGALIPLLRETPVRVERATSGPSAPQRPPRGVAELVDGVVRQAAGRTPTSASRGYPGRSPSGGTPPEQGQVRVERITAAGRTSWVVLVPGTQEWSPVTGSGRPAMDLTANVQSVAGHRTAPMRIVVEALRTAGARPGEPVLLAGHSQGGLTAVELAADPKVRAEFAITHVVTAGSPVALAEVPAGVRVLSLEHTEDLVTVLDGAPNPDTASWTTVRRDLAEDPRWSERVARDGLASHESLAYVDTAEVVDAADDPALRRWHESAAAFWDRPGAQVEVHDFRGVRR</sequence>
<keyword evidence="3" id="KW-1185">Reference proteome</keyword>
<dbReference type="InterPro" id="IPR029058">
    <property type="entry name" value="AB_hydrolase_fold"/>
</dbReference>
<dbReference type="AlphaFoldDB" id="A0A2S6IV20"/>
<proteinExistence type="predicted"/>
<gene>
    <name evidence="2" type="ORF">CLV92_102278</name>
</gene>
<protein>
    <recommendedName>
        <fullName evidence="4">PGAP1-like protein</fullName>
    </recommendedName>
</protein>
<dbReference type="EMBL" id="PTJD01000002">
    <property type="protein sequence ID" value="PPK98125.1"/>
    <property type="molecule type" value="Genomic_DNA"/>
</dbReference>
<evidence type="ECO:0000256" key="1">
    <source>
        <dbReference type="SAM" id="MobiDB-lite"/>
    </source>
</evidence>
<evidence type="ECO:0008006" key="4">
    <source>
        <dbReference type="Google" id="ProtNLM"/>
    </source>
</evidence>
<name>A0A2S6IV20_9ACTN</name>
<dbReference type="OrthoDB" id="5095936at2"/>
<dbReference type="SUPFAM" id="SSF53474">
    <property type="entry name" value="alpha/beta-Hydrolases"/>
    <property type="match status" value="1"/>
</dbReference>